<keyword evidence="3" id="KW-1185">Reference proteome</keyword>
<proteinExistence type="predicted"/>
<dbReference type="PANTHER" id="PTHR33112:SF16">
    <property type="entry name" value="HETEROKARYON INCOMPATIBILITY DOMAIN-CONTAINING PROTEIN"/>
    <property type="match status" value="1"/>
</dbReference>
<evidence type="ECO:0000313" key="3">
    <source>
        <dbReference type="Proteomes" id="UP000567885"/>
    </source>
</evidence>
<gene>
    <name evidence="2" type="ORF">FHETE_9059</name>
</gene>
<dbReference type="InterPro" id="IPR010730">
    <property type="entry name" value="HET"/>
</dbReference>
<sequence length="617" mass="70608">MNDTQQKSWKLPGGIQPHSCQSCRRFVIFPEGETKPRIESWRTFTLQQVCEFANSDCKMFHILLSNLCESKNNDSDFLDKNILAICKSAYHRQLQLFYPLRPRITKALKEHILELSWSADDSKSYLMLEWKRENSTFALKEDSMTLFALGGDFYYPPVVLVEILTYLRCMLYLKETNSYQPASYAALSYCWGDAGQNTFTTTNETLTMREQGFDVSQLPETLRHAVEVARALDIRHLWVDALCIIQDCPEDKNQEIAKMWQIYQNASVVISAATASHSDQGFLHERDLSSCYLDTWAIPWHEVDNENNTVSDTVFCALGEIRRIKEEPTDLRAWTLQETKLGNRVLRFGSSQMVWRCAQGFEVDGGSNEQDESDEYSSIDEVAMFYEWKDDVKEFTTRSISKAEDRLPAFAAIAANYAKRYNIDSSQYVAGLWLPWIAPGLLWYVQELNDKPTCPALPPGQSGSPTWSWHLARSGISWSNISYQGHINPFEIDIPDCHVELWDKNVEYGRVRKGSLKVVGALLKIFMFGNCPIHVIPNGSAISVPIQIKWDKDGVTYEKELYCLKVRKVGLFVPEGIVLETTGGNVFRRVGYFHPDNQGGRPLSHPIWLNRQSISIE</sequence>
<organism evidence="2 3">
    <name type="scientific">Fusarium heterosporum</name>
    <dbReference type="NCBI Taxonomy" id="42747"/>
    <lineage>
        <taxon>Eukaryota</taxon>
        <taxon>Fungi</taxon>
        <taxon>Dikarya</taxon>
        <taxon>Ascomycota</taxon>
        <taxon>Pezizomycotina</taxon>
        <taxon>Sordariomycetes</taxon>
        <taxon>Hypocreomycetidae</taxon>
        <taxon>Hypocreales</taxon>
        <taxon>Nectriaceae</taxon>
        <taxon>Fusarium</taxon>
        <taxon>Fusarium heterosporum species complex</taxon>
    </lineage>
</organism>
<dbReference type="Pfam" id="PF06985">
    <property type="entry name" value="HET"/>
    <property type="match status" value="1"/>
</dbReference>
<accession>A0A8H5WIY2</accession>
<dbReference type="EMBL" id="JAAGWQ010000199">
    <property type="protein sequence ID" value="KAF5660230.1"/>
    <property type="molecule type" value="Genomic_DNA"/>
</dbReference>
<dbReference type="OrthoDB" id="5125733at2759"/>
<feature type="domain" description="Heterokaryon incompatibility" evidence="1">
    <location>
        <begin position="184"/>
        <end position="338"/>
    </location>
</feature>
<evidence type="ECO:0000313" key="2">
    <source>
        <dbReference type="EMBL" id="KAF5660230.1"/>
    </source>
</evidence>
<dbReference type="AlphaFoldDB" id="A0A8H5WIY2"/>
<protein>
    <recommendedName>
        <fullName evidence="1">Heterokaryon incompatibility domain-containing protein</fullName>
    </recommendedName>
</protein>
<name>A0A8H5WIY2_FUSHE</name>
<dbReference type="Proteomes" id="UP000567885">
    <property type="component" value="Unassembled WGS sequence"/>
</dbReference>
<comment type="caution">
    <text evidence="2">The sequence shown here is derived from an EMBL/GenBank/DDBJ whole genome shotgun (WGS) entry which is preliminary data.</text>
</comment>
<reference evidence="2 3" key="1">
    <citation type="submission" date="2020-05" db="EMBL/GenBank/DDBJ databases">
        <title>Identification and distribution of gene clusters putatively required for synthesis of sphingolipid metabolism inhibitors in phylogenetically diverse species of the filamentous fungus Fusarium.</title>
        <authorList>
            <person name="Kim H.-S."/>
            <person name="Busman M."/>
            <person name="Brown D.W."/>
            <person name="Divon H."/>
            <person name="Uhlig S."/>
            <person name="Proctor R.H."/>
        </authorList>
    </citation>
    <scope>NUCLEOTIDE SEQUENCE [LARGE SCALE GENOMIC DNA]</scope>
    <source>
        <strain evidence="2 3">NRRL 20693</strain>
    </source>
</reference>
<evidence type="ECO:0000259" key="1">
    <source>
        <dbReference type="Pfam" id="PF06985"/>
    </source>
</evidence>
<dbReference type="PANTHER" id="PTHR33112">
    <property type="entry name" value="DOMAIN PROTEIN, PUTATIVE-RELATED"/>
    <property type="match status" value="1"/>
</dbReference>